<feature type="compositionally biased region" description="Acidic residues" evidence="1">
    <location>
        <begin position="1"/>
        <end position="10"/>
    </location>
</feature>
<proteinExistence type="predicted"/>
<evidence type="ECO:0000313" key="3">
    <source>
        <dbReference type="Proteomes" id="UP000799750"/>
    </source>
</evidence>
<dbReference type="AlphaFoldDB" id="A0A6A6QG71"/>
<evidence type="ECO:0000313" key="2">
    <source>
        <dbReference type="EMBL" id="KAF2491408.1"/>
    </source>
</evidence>
<evidence type="ECO:0000256" key="1">
    <source>
        <dbReference type="SAM" id="MobiDB-lite"/>
    </source>
</evidence>
<reference evidence="2" key="1">
    <citation type="journal article" date="2020" name="Stud. Mycol.">
        <title>101 Dothideomycetes genomes: a test case for predicting lifestyles and emergence of pathogens.</title>
        <authorList>
            <person name="Haridas S."/>
            <person name="Albert R."/>
            <person name="Binder M."/>
            <person name="Bloem J."/>
            <person name="Labutti K."/>
            <person name="Salamov A."/>
            <person name="Andreopoulos B."/>
            <person name="Baker S."/>
            <person name="Barry K."/>
            <person name="Bills G."/>
            <person name="Bluhm B."/>
            <person name="Cannon C."/>
            <person name="Castanera R."/>
            <person name="Culley D."/>
            <person name="Daum C."/>
            <person name="Ezra D."/>
            <person name="Gonzalez J."/>
            <person name="Henrissat B."/>
            <person name="Kuo A."/>
            <person name="Liang C."/>
            <person name="Lipzen A."/>
            <person name="Lutzoni F."/>
            <person name="Magnuson J."/>
            <person name="Mondo S."/>
            <person name="Nolan M."/>
            <person name="Ohm R."/>
            <person name="Pangilinan J."/>
            <person name="Park H.-J."/>
            <person name="Ramirez L."/>
            <person name="Alfaro M."/>
            <person name="Sun H."/>
            <person name="Tritt A."/>
            <person name="Yoshinaga Y."/>
            <person name="Zwiers L.-H."/>
            <person name="Turgeon B."/>
            <person name="Goodwin S."/>
            <person name="Spatafora J."/>
            <person name="Crous P."/>
            <person name="Grigoriev I."/>
        </authorList>
    </citation>
    <scope>NUCLEOTIDE SEQUENCE</scope>
    <source>
        <strain evidence="2">CBS 269.34</strain>
    </source>
</reference>
<sequence>MPEGHSDEDDRSYSERPTVFNNGPGALNNTGSGALNNSGSGPANAGQGTQYNGSVGHVVNFYTRPPTMFPPGTAPDGQSAYQHPPMGAFPVPPSASFPAQYPQPQAGRDTFANLGHQQGHPDIGQYGFQPAWASGNLPGTPGPSHENKAPLTFAVSNAVVQEWIRMQTEDPEVDNVVNHVVHAVAPQVYYEKFVQMYQELIDRYNAEYLQGQAPVQDQQYQTQEEQKVREDLESHTVVEEEPIRGPIRKATAWHKNFIDDMVEHAIRNGVEDGHDVKDIVRKIVEITASYDPSGPFPQGHDPLCLEREIEGLVHWGDAQKLEKNEVRFLIASTAIQKDSQVVEGQQSAQGPRASQSVPVEQPREERVEPQTPGAPTSSNQRAPKLPTNVAPQELENEEESQEISNRIQDRSYVAQKINTHVRDCTKQGAQLSLIKDRLINASKHSNGGVRFPNAADHLVYAILSWGRARGKRGRDLRLMIKQEASKLA</sequence>
<accession>A0A6A6QG71</accession>
<name>A0A6A6QG71_9PEZI</name>
<protein>
    <submittedName>
        <fullName evidence="2">Uncharacterized protein</fullName>
    </submittedName>
</protein>
<dbReference type="Proteomes" id="UP000799750">
    <property type="component" value="Unassembled WGS sequence"/>
</dbReference>
<feature type="region of interest" description="Disordered" evidence="1">
    <location>
        <begin position="339"/>
        <end position="385"/>
    </location>
</feature>
<gene>
    <name evidence="2" type="ORF">BU16DRAFT_542533</name>
</gene>
<feature type="compositionally biased region" description="Polar residues" evidence="1">
    <location>
        <begin position="27"/>
        <end position="51"/>
    </location>
</feature>
<keyword evidence="3" id="KW-1185">Reference proteome</keyword>
<feature type="compositionally biased region" description="Polar residues" evidence="1">
    <location>
        <begin position="339"/>
        <end position="356"/>
    </location>
</feature>
<feature type="region of interest" description="Disordered" evidence="1">
    <location>
        <begin position="1"/>
        <end position="51"/>
    </location>
</feature>
<organism evidence="2 3">
    <name type="scientific">Lophium mytilinum</name>
    <dbReference type="NCBI Taxonomy" id="390894"/>
    <lineage>
        <taxon>Eukaryota</taxon>
        <taxon>Fungi</taxon>
        <taxon>Dikarya</taxon>
        <taxon>Ascomycota</taxon>
        <taxon>Pezizomycotina</taxon>
        <taxon>Dothideomycetes</taxon>
        <taxon>Pleosporomycetidae</taxon>
        <taxon>Mytilinidiales</taxon>
        <taxon>Mytilinidiaceae</taxon>
        <taxon>Lophium</taxon>
    </lineage>
</organism>
<dbReference type="OrthoDB" id="10475226at2759"/>
<dbReference type="EMBL" id="MU004195">
    <property type="protein sequence ID" value="KAF2491408.1"/>
    <property type="molecule type" value="Genomic_DNA"/>
</dbReference>